<accession>A0A8K0CR26</accession>
<sequence length="155" mass="17140">MSQEVKNFLTTNGIASSCTTPYNPQENGQAEQYSGIIWKTVQLALNNKNLPVSHWEDVLNESLYSIRSLLCTATNETPHEQLFRFVRRTGNGSATPSWLTIPGPPLLKTKHGRETTTSTRDLALLPSIDENGSDSIETPPPSHEKDYTSSDPTPL</sequence>
<dbReference type="InterPro" id="IPR012337">
    <property type="entry name" value="RNaseH-like_sf"/>
</dbReference>
<protein>
    <recommendedName>
        <fullName evidence="2">Integrase catalytic domain-containing protein</fullName>
    </recommendedName>
</protein>
<evidence type="ECO:0000313" key="3">
    <source>
        <dbReference type="EMBL" id="KAF2889068.1"/>
    </source>
</evidence>
<reference evidence="3" key="1">
    <citation type="submission" date="2019-08" db="EMBL/GenBank/DDBJ databases">
        <title>The genome of the North American firefly Photinus pyralis.</title>
        <authorList>
            <consortium name="Photinus pyralis genome working group"/>
            <person name="Fallon T.R."/>
            <person name="Sander Lower S.E."/>
            <person name="Weng J.-K."/>
        </authorList>
    </citation>
    <scope>NUCLEOTIDE SEQUENCE</scope>
    <source>
        <strain evidence="3">TRF0915ILg1</strain>
        <tissue evidence="3">Whole body</tissue>
    </source>
</reference>
<dbReference type="PROSITE" id="PS51257">
    <property type="entry name" value="PROKAR_LIPOPROTEIN"/>
    <property type="match status" value="1"/>
</dbReference>
<proteinExistence type="predicted"/>
<feature type="domain" description="Integrase catalytic" evidence="2">
    <location>
        <begin position="1"/>
        <end position="86"/>
    </location>
</feature>
<dbReference type="OrthoDB" id="8037646at2759"/>
<evidence type="ECO:0000256" key="1">
    <source>
        <dbReference type="SAM" id="MobiDB-lite"/>
    </source>
</evidence>
<dbReference type="GO" id="GO:0003676">
    <property type="term" value="F:nucleic acid binding"/>
    <property type="evidence" value="ECO:0007669"/>
    <property type="project" value="InterPro"/>
</dbReference>
<dbReference type="PROSITE" id="PS50994">
    <property type="entry name" value="INTEGRASE"/>
    <property type="match status" value="1"/>
</dbReference>
<dbReference type="AlphaFoldDB" id="A0A8K0CR26"/>
<dbReference type="EMBL" id="VTPC01071138">
    <property type="protein sequence ID" value="KAF2889068.1"/>
    <property type="molecule type" value="Genomic_DNA"/>
</dbReference>
<dbReference type="GO" id="GO:0015074">
    <property type="term" value="P:DNA integration"/>
    <property type="evidence" value="ECO:0007669"/>
    <property type="project" value="InterPro"/>
</dbReference>
<keyword evidence="4" id="KW-1185">Reference proteome</keyword>
<dbReference type="InterPro" id="IPR001584">
    <property type="entry name" value="Integrase_cat-core"/>
</dbReference>
<name>A0A8K0CR26_IGNLU</name>
<dbReference type="Proteomes" id="UP000801492">
    <property type="component" value="Unassembled WGS sequence"/>
</dbReference>
<dbReference type="SUPFAM" id="SSF53098">
    <property type="entry name" value="Ribonuclease H-like"/>
    <property type="match status" value="1"/>
</dbReference>
<comment type="caution">
    <text evidence="3">The sequence shown here is derived from an EMBL/GenBank/DDBJ whole genome shotgun (WGS) entry which is preliminary data.</text>
</comment>
<evidence type="ECO:0000313" key="4">
    <source>
        <dbReference type="Proteomes" id="UP000801492"/>
    </source>
</evidence>
<dbReference type="Gene3D" id="3.30.420.10">
    <property type="entry name" value="Ribonuclease H-like superfamily/Ribonuclease H"/>
    <property type="match status" value="1"/>
</dbReference>
<evidence type="ECO:0000259" key="2">
    <source>
        <dbReference type="PROSITE" id="PS50994"/>
    </source>
</evidence>
<gene>
    <name evidence="3" type="ORF">ILUMI_17105</name>
</gene>
<organism evidence="3 4">
    <name type="scientific">Ignelater luminosus</name>
    <name type="common">Cucubano</name>
    <name type="synonym">Pyrophorus luminosus</name>
    <dbReference type="NCBI Taxonomy" id="2038154"/>
    <lineage>
        <taxon>Eukaryota</taxon>
        <taxon>Metazoa</taxon>
        <taxon>Ecdysozoa</taxon>
        <taxon>Arthropoda</taxon>
        <taxon>Hexapoda</taxon>
        <taxon>Insecta</taxon>
        <taxon>Pterygota</taxon>
        <taxon>Neoptera</taxon>
        <taxon>Endopterygota</taxon>
        <taxon>Coleoptera</taxon>
        <taxon>Polyphaga</taxon>
        <taxon>Elateriformia</taxon>
        <taxon>Elateroidea</taxon>
        <taxon>Elateridae</taxon>
        <taxon>Agrypninae</taxon>
        <taxon>Pyrophorini</taxon>
        <taxon>Ignelater</taxon>
    </lineage>
</organism>
<dbReference type="InterPro" id="IPR036397">
    <property type="entry name" value="RNaseH_sf"/>
</dbReference>
<feature type="region of interest" description="Disordered" evidence="1">
    <location>
        <begin position="91"/>
        <end position="155"/>
    </location>
</feature>